<accession>A0A6P1T265</accession>
<name>A0A6P1T265_9RHOB</name>
<dbReference type="EMBL" id="CP046620">
    <property type="protein sequence ID" value="QHQ35821.1"/>
    <property type="molecule type" value="Genomic_DNA"/>
</dbReference>
<protein>
    <submittedName>
        <fullName evidence="1">DUF1353 domain-containing protein</fullName>
    </submittedName>
</protein>
<sequence>MFRDPALLPDPFPDVLRPIAWAAPRDHLALMRLRRGLAAAEFVVGVPYRLSYRMVGEVRARIVEVPAGFVTDLSTVPWPLRMLIGPVGRHLEAAVVHDYMVLHSDGAGETARRRFADGLMLAQMTEAECWLRWPIYVALRLAGSRRPTRVDRAVIAEVPAATCRA</sequence>
<keyword evidence="2" id="KW-1185">Reference proteome</keyword>
<dbReference type="AlphaFoldDB" id="A0A6P1T265"/>
<evidence type="ECO:0000313" key="1">
    <source>
        <dbReference type="EMBL" id="QHQ35821.1"/>
    </source>
</evidence>
<proteinExistence type="predicted"/>
<dbReference type="Pfam" id="PF07087">
    <property type="entry name" value="DUF1353"/>
    <property type="match status" value="1"/>
</dbReference>
<evidence type="ECO:0000313" key="2">
    <source>
        <dbReference type="Proteomes" id="UP000464495"/>
    </source>
</evidence>
<gene>
    <name evidence="1" type="ORF">GO499_11885</name>
</gene>
<dbReference type="Proteomes" id="UP000464495">
    <property type="component" value="Chromosome"/>
</dbReference>
<organism evidence="1 2">
    <name type="scientific">Algicella marina</name>
    <dbReference type="NCBI Taxonomy" id="2683284"/>
    <lineage>
        <taxon>Bacteria</taxon>
        <taxon>Pseudomonadati</taxon>
        <taxon>Pseudomonadota</taxon>
        <taxon>Alphaproteobacteria</taxon>
        <taxon>Rhodobacterales</taxon>
        <taxon>Paracoccaceae</taxon>
        <taxon>Algicella</taxon>
    </lineage>
</organism>
<dbReference type="RefSeq" id="WP_161862379.1">
    <property type="nucleotide sequence ID" value="NZ_CP046620.1"/>
</dbReference>
<dbReference type="KEGG" id="amaq:GO499_11885"/>
<dbReference type="InterPro" id="IPR010767">
    <property type="entry name" value="Phage_CGC-2007_Cje0229"/>
</dbReference>
<reference evidence="1 2" key="1">
    <citation type="submission" date="2019-12" db="EMBL/GenBank/DDBJ databases">
        <title>Complete genome sequence of Algicella marina strain 9Alg 56(T) isolated from the red alga Tichocarpus crinitus.</title>
        <authorList>
            <person name="Kim S.-G."/>
            <person name="Nedashkovskaya O.I."/>
        </authorList>
    </citation>
    <scope>NUCLEOTIDE SEQUENCE [LARGE SCALE GENOMIC DNA]</scope>
    <source>
        <strain evidence="1 2">9Alg 56</strain>
    </source>
</reference>